<comment type="similarity">
    <text evidence="1">Belongs to the zinc-containing alcohol dehydrogenase family. Quinone oxidoreductase subfamily.</text>
</comment>
<dbReference type="InterPro" id="IPR013149">
    <property type="entry name" value="ADH-like_C"/>
</dbReference>
<dbReference type="InterPro" id="IPR036291">
    <property type="entry name" value="NAD(P)-bd_dom_sf"/>
</dbReference>
<dbReference type="EMBL" id="JAJGNA010000017">
    <property type="protein sequence ID" value="MCC4309489.1"/>
    <property type="molecule type" value="Genomic_DNA"/>
</dbReference>
<dbReference type="Proteomes" id="UP001108027">
    <property type="component" value="Unassembled WGS sequence"/>
</dbReference>
<reference evidence="7" key="1">
    <citation type="submission" date="2021-10" db="EMBL/GenBank/DDBJ databases">
        <title>The diversity and Nitrogen Metabolism of Culturable Nitrate-Utilizing Bacteria Within the Oxygen Minimum Zone of the Changjiang (Yangtze River)Estuary.</title>
        <authorList>
            <person name="Zhang D."/>
            <person name="Zheng J."/>
            <person name="Liu S."/>
            <person name="He W."/>
        </authorList>
    </citation>
    <scope>NUCLEOTIDE SEQUENCE</scope>
    <source>
        <strain evidence="7">FXH-223</strain>
    </source>
</reference>
<evidence type="ECO:0000256" key="1">
    <source>
        <dbReference type="ARBA" id="ARBA00010371"/>
    </source>
</evidence>
<comment type="catalytic activity">
    <reaction evidence="5">
        <text>2 a quinone + NADPH + H(+) = 2 a 1,4-benzosemiquinone + NADP(+)</text>
        <dbReference type="Rhea" id="RHEA:14269"/>
        <dbReference type="ChEBI" id="CHEBI:15378"/>
        <dbReference type="ChEBI" id="CHEBI:57783"/>
        <dbReference type="ChEBI" id="CHEBI:58349"/>
        <dbReference type="ChEBI" id="CHEBI:132124"/>
        <dbReference type="ChEBI" id="CHEBI:134225"/>
        <dbReference type="EC" id="1.6.5.5"/>
    </reaction>
</comment>
<dbReference type="Gene3D" id="3.90.180.10">
    <property type="entry name" value="Medium-chain alcohol dehydrogenases, catalytic domain"/>
    <property type="match status" value="1"/>
</dbReference>
<feature type="domain" description="Enoyl reductase (ER)" evidence="6">
    <location>
        <begin position="11"/>
        <end position="322"/>
    </location>
</feature>
<dbReference type="SUPFAM" id="SSF51735">
    <property type="entry name" value="NAD(P)-binding Rossmann-fold domains"/>
    <property type="match status" value="1"/>
</dbReference>
<dbReference type="InterPro" id="IPR047618">
    <property type="entry name" value="QOR-like"/>
</dbReference>
<dbReference type="GO" id="GO:0070402">
    <property type="term" value="F:NADPH binding"/>
    <property type="evidence" value="ECO:0007669"/>
    <property type="project" value="TreeGrafter"/>
</dbReference>
<proteinExistence type="inferred from homology"/>
<evidence type="ECO:0000256" key="3">
    <source>
        <dbReference type="ARBA" id="ARBA00023002"/>
    </source>
</evidence>
<dbReference type="Gene3D" id="3.40.50.720">
    <property type="entry name" value="NAD(P)-binding Rossmann-like Domain"/>
    <property type="match status" value="1"/>
</dbReference>
<dbReference type="InterPro" id="IPR013154">
    <property type="entry name" value="ADH-like_N"/>
</dbReference>
<name>A0A9Q3UPZ7_9GAMM</name>
<dbReference type="InterPro" id="IPR011032">
    <property type="entry name" value="GroES-like_sf"/>
</dbReference>
<evidence type="ECO:0000256" key="2">
    <source>
        <dbReference type="ARBA" id="ARBA00022857"/>
    </source>
</evidence>
<evidence type="ECO:0000256" key="5">
    <source>
        <dbReference type="ARBA" id="ARBA00048980"/>
    </source>
</evidence>
<keyword evidence="8" id="KW-1185">Reference proteome</keyword>
<protein>
    <recommendedName>
        <fullName evidence="4">NADPH:quinone reductase</fullName>
        <ecNumber evidence="4">1.6.5.5</ecNumber>
    </recommendedName>
</protein>
<dbReference type="InterPro" id="IPR020843">
    <property type="entry name" value="ER"/>
</dbReference>
<evidence type="ECO:0000256" key="4">
    <source>
        <dbReference type="ARBA" id="ARBA00038919"/>
    </source>
</evidence>
<organism evidence="7 8">
    <name type="scientific">Alloalcanivorax marinus</name>
    <dbReference type="NCBI Taxonomy" id="1177169"/>
    <lineage>
        <taxon>Bacteria</taxon>
        <taxon>Pseudomonadati</taxon>
        <taxon>Pseudomonadota</taxon>
        <taxon>Gammaproteobacteria</taxon>
        <taxon>Oceanospirillales</taxon>
        <taxon>Alcanivoracaceae</taxon>
        <taxon>Alloalcanivorax</taxon>
    </lineage>
</organism>
<dbReference type="FunFam" id="3.40.50.720:FF:000053">
    <property type="entry name" value="Quinone oxidoreductase 1"/>
    <property type="match status" value="1"/>
</dbReference>
<keyword evidence="3" id="KW-0560">Oxidoreductase</keyword>
<evidence type="ECO:0000259" key="6">
    <source>
        <dbReference type="SMART" id="SM00829"/>
    </source>
</evidence>
<evidence type="ECO:0000313" key="8">
    <source>
        <dbReference type="Proteomes" id="UP001108027"/>
    </source>
</evidence>
<dbReference type="AlphaFoldDB" id="A0A9Q3UPZ7"/>
<evidence type="ECO:0000313" key="7">
    <source>
        <dbReference type="EMBL" id="MCC4309489.1"/>
    </source>
</evidence>
<dbReference type="Pfam" id="PF08240">
    <property type="entry name" value="ADH_N"/>
    <property type="match status" value="1"/>
</dbReference>
<dbReference type="PANTHER" id="PTHR48106:SF13">
    <property type="entry name" value="QUINONE OXIDOREDUCTASE-RELATED"/>
    <property type="match status" value="1"/>
</dbReference>
<dbReference type="SMART" id="SM00829">
    <property type="entry name" value="PKS_ER"/>
    <property type="match status" value="1"/>
</dbReference>
<dbReference type="GO" id="GO:0035925">
    <property type="term" value="F:mRNA 3'-UTR AU-rich region binding"/>
    <property type="evidence" value="ECO:0007669"/>
    <property type="project" value="TreeGrafter"/>
</dbReference>
<accession>A0A9Q3UPZ7</accession>
<gene>
    <name evidence="7" type="ORF">LL252_13015</name>
</gene>
<dbReference type="CDD" id="cd05286">
    <property type="entry name" value="QOR2"/>
    <property type="match status" value="1"/>
</dbReference>
<dbReference type="GO" id="GO:0005829">
    <property type="term" value="C:cytosol"/>
    <property type="evidence" value="ECO:0007669"/>
    <property type="project" value="TreeGrafter"/>
</dbReference>
<dbReference type="GO" id="GO:0003960">
    <property type="term" value="F:quinone reductase (NADPH) activity"/>
    <property type="evidence" value="ECO:0007669"/>
    <property type="project" value="UniProtKB-EC"/>
</dbReference>
<dbReference type="RefSeq" id="WP_228234313.1">
    <property type="nucleotide sequence ID" value="NZ_ARXL01000040.1"/>
</dbReference>
<sequence length="325" mass="34267">MPIAMVMHQAGGPEVLKAENIDIGAPGPGELHLKQTAVGVNFHDIYVRSGLYQTLPLPGVPGLEGAGEVLAVGEGVERFQVGDRVAYIAHGYGAYAEERLIKADNAVRLPEGLDDTLVAGMMVRGLTARVLMTDVFALKPSHTLLVQAAAGGVGQLLCQWAHHLGATVIGTVGSEAKAEQARAGGCDHVILYREQDVTAKVKEITGGKGVAVVYDSVGKDTFYGSLDCLAPRGHLVNFGQSSGPVEPLAMPRLAAASLTVTRPMLGHYIGDLARRDQVAAEFFAALQDGTLTPAAPAIYDLKDVGRAHQDMEARKTHGAVVLRVR</sequence>
<comment type="caution">
    <text evidence="7">The sequence shown here is derived from an EMBL/GenBank/DDBJ whole genome shotgun (WGS) entry which is preliminary data.</text>
</comment>
<dbReference type="Pfam" id="PF00107">
    <property type="entry name" value="ADH_zinc_N"/>
    <property type="match status" value="1"/>
</dbReference>
<dbReference type="EC" id="1.6.5.5" evidence="4"/>
<keyword evidence="2" id="KW-0521">NADP</keyword>
<dbReference type="SUPFAM" id="SSF50129">
    <property type="entry name" value="GroES-like"/>
    <property type="match status" value="1"/>
</dbReference>
<dbReference type="PANTHER" id="PTHR48106">
    <property type="entry name" value="QUINONE OXIDOREDUCTASE PIG3-RELATED"/>
    <property type="match status" value="1"/>
</dbReference>